<comment type="similarity">
    <text evidence="1 2">Belongs to the small heat shock protein (HSP20) family.</text>
</comment>
<dbReference type="CDD" id="cd06464">
    <property type="entry name" value="ACD_sHsps-like"/>
    <property type="match status" value="1"/>
</dbReference>
<proteinExistence type="inferred from homology"/>
<dbReference type="InterPro" id="IPR008978">
    <property type="entry name" value="HSP20-like_chaperone"/>
</dbReference>
<evidence type="ECO:0000256" key="3">
    <source>
        <dbReference type="SAM" id="MobiDB-lite"/>
    </source>
</evidence>
<evidence type="ECO:0000313" key="5">
    <source>
        <dbReference type="EMBL" id="GAA1920580.1"/>
    </source>
</evidence>
<evidence type="ECO:0000256" key="1">
    <source>
        <dbReference type="PROSITE-ProRule" id="PRU00285"/>
    </source>
</evidence>
<accession>A0ABN2PGG9</accession>
<evidence type="ECO:0000313" key="6">
    <source>
        <dbReference type="Proteomes" id="UP001500784"/>
    </source>
</evidence>
<feature type="domain" description="SHSP" evidence="4">
    <location>
        <begin position="21"/>
        <end position="132"/>
    </location>
</feature>
<keyword evidence="6" id="KW-1185">Reference proteome</keyword>
<feature type="compositionally biased region" description="Polar residues" evidence="3">
    <location>
        <begin position="129"/>
        <end position="140"/>
    </location>
</feature>
<feature type="region of interest" description="Disordered" evidence="3">
    <location>
        <begin position="125"/>
        <end position="210"/>
    </location>
</feature>
<dbReference type="PANTHER" id="PTHR11527">
    <property type="entry name" value="HEAT-SHOCK PROTEIN 20 FAMILY MEMBER"/>
    <property type="match status" value="1"/>
</dbReference>
<dbReference type="Proteomes" id="UP001500784">
    <property type="component" value="Unassembled WGS sequence"/>
</dbReference>
<dbReference type="InterPro" id="IPR031107">
    <property type="entry name" value="Small_HSP"/>
</dbReference>
<protein>
    <recommendedName>
        <fullName evidence="4">SHSP domain-containing protein</fullName>
    </recommendedName>
</protein>
<feature type="compositionally biased region" description="Gly residues" evidence="3">
    <location>
        <begin position="167"/>
        <end position="210"/>
    </location>
</feature>
<sequence>MAMKFDPFRELDRMAGALLDPRQRLRLMPIDLYREGDHYILNADLPGIDPGSVDVDVDGQLLTIRAERTIHVPEGATWLNRERESGTFLRQLNLGQGIDIEGISAKYENGVLSVFIPVSERAKPRKIEVSSSYTGDSNVISGESETVSSSVSSGSSGSSSGSPAGSSGSGSGFGSGSGSGGSGSGGSGSGGFSSGSGSSGSGGMDSGSSS</sequence>
<gene>
    <name evidence="5" type="ORF">GCM10009688_27000</name>
</gene>
<reference evidence="5 6" key="1">
    <citation type="journal article" date="2019" name="Int. J. Syst. Evol. Microbiol.">
        <title>The Global Catalogue of Microorganisms (GCM) 10K type strain sequencing project: providing services to taxonomists for standard genome sequencing and annotation.</title>
        <authorList>
            <consortium name="The Broad Institute Genomics Platform"/>
            <consortium name="The Broad Institute Genome Sequencing Center for Infectious Disease"/>
            <person name="Wu L."/>
            <person name="Ma J."/>
        </authorList>
    </citation>
    <scope>NUCLEOTIDE SEQUENCE [LARGE SCALE GENOMIC DNA]</scope>
    <source>
        <strain evidence="5 6">JCM 13316</strain>
    </source>
</reference>
<feature type="compositionally biased region" description="Low complexity" evidence="3">
    <location>
        <begin position="141"/>
        <end position="166"/>
    </location>
</feature>
<evidence type="ECO:0000256" key="2">
    <source>
        <dbReference type="RuleBase" id="RU003616"/>
    </source>
</evidence>
<organism evidence="5 6">
    <name type="scientific">Arthrobacter gandavensis</name>
    <dbReference type="NCBI Taxonomy" id="169960"/>
    <lineage>
        <taxon>Bacteria</taxon>
        <taxon>Bacillati</taxon>
        <taxon>Actinomycetota</taxon>
        <taxon>Actinomycetes</taxon>
        <taxon>Micrococcales</taxon>
        <taxon>Micrococcaceae</taxon>
        <taxon>Arthrobacter</taxon>
    </lineage>
</organism>
<dbReference type="Pfam" id="PF00011">
    <property type="entry name" value="HSP20"/>
    <property type="match status" value="1"/>
</dbReference>
<dbReference type="EMBL" id="BAAALV010000007">
    <property type="protein sequence ID" value="GAA1920580.1"/>
    <property type="molecule type" value="Genomic_DNA"/>
</dbReference>
<dbReference type="SUPFAM" id="SSF49764">
    <property type="entry name" value="HSP20-like chaperones"/>
    <property type="match status" value="1"/>
</dbReference>
<name>A0ABN2PGG9_9MICC</name>
<comment type="caution">
    <text evidence="5">The sequence shown here is derived from an EMBL/GenBank/DDBJ whole genome shotgun (WGS) entry which is preliminary data.</text>
</comment>
<dbReference type="PROSITE" id="PS01031">
    <property type="entry name" value="SHSP"/>
    <property type="match status" value="1"/>
</dbReference>
<evidence type="ECO:0000259" key="4">
    <source>
        <dbReference type="PROSITE" id="PS01031"/>
    </source>
</evidence>
<dbReference type="InterPro" id="IPR002068">
    <property type="entry name" value="A-crystallin/Hsp20_dom"/>
</dbReference>
<dbReference type="Gene3D" id="2.60.40.790">
    <property type="match status" value="1"/>
</dbReference>